<evidence type="ECO:0000313" key="2">
    <source>
        <dbReference type="EMBL" id="EAP87146.1"/>
    </source>
</evidence>
<feature type="domain" description="Schlafen AlbA-2" evidence="1">
    <location>
        <begin position="15"/>
        <end position="149"/>
    </location>
</feature>
<dbReference type="AlphaFoldDB" id="A3U4H9"/>
<accession>A3U4H9</accession>
<dbReference type="RefSeq" id="WP_013185828.1">
    <property type="nucleotide sequence ID" value="NC_014230.1"/>
</dbReference>
<dbReference type="InterPro" id="IPR007421">
    <property type="entry name" value="Schlafen_AlbA_2_dom"/>
</dbReference>
<name>A3U4H9_CROAH</name>
<dbReference type="InterPro" id="IPR038461">
    <property type="entry name" value="Schlafen_AlbA_2_dom_sf"/>
</dbReference>
<dbReference type="KEGG" id="cat:CA2559_00285"/>
<gene>
    <name evidence="2" type="ordered locus">CA2559_00285</name>
</gene>
<evidence type="ECO:0000259" key="1">
    <source>
        <dbReference type="Pfam" id="PF04326"/>
    </source>
</evidence>
<protein>
    <recommendedName>
        <fullName evidence="1">Schlafen AlbA-2 domain-containing protein</fullName>
    </recommendedName>
</protein>
<dbReference type="GeneID" id="89451867"/>
<reference evidence="2 3" key="1">
    <citation type="journal article" date="2010" name="J. Bacteriol.">
        <title>The complete genome sequence of Croceibacter atlanticus HTCC2559T.</title>
        <authorList>
            <person name="Oh H.M."/>
            <person name="Kang I."/>
            <person name="Ferriera S."/>
            <person name="Giovannoni S.J."/>
            <person name="Cho J.C."/>
        </authorList>
    </citation>
    <scope>NUCLEOTIDE SEQUENCE [LARGE SCALE GENOMIC DNA]</scope>
    <source>
        <strain evidence="3">ATCC BAA-628 / HTCC2559 / KCTC 12090</strain>
    </source>
</reference>
<dbReference type="HOGENOM" id="CLU_818151_0_0_10"/>
<evidence type="ECO:0000313" key="3">
    <source>
        <dbReference type="Proteomes" id="UP000002297"/>
    </source>
</evidence>
<sequence length="339" mass="39460">MISNEEITLILEKPESSTLDFKQELYDFSNDKDLKNTAKFVKDVISFTNTIRSEKGFIFFGVKEKEDKSLDVIGLSNSLDESILQEKVKDKVFPRPFFEYYEVNYNLKKIGILEFPINKYELPITPVVKMKGLEVGKVYYRNGTSNTEANGIDVIRINDWFKSLPGHLDLSLTDKISGILKRLTLNEEKLSVILTDLLSISKIHSLKQLELFCSAQIRGIKHDETENHKYRIQKVIISPNSFETNPYSFIDITASMIKKEIEKEDGFYEYRMLFNQSIVRLEDLLSQFINNKSYATVKMSSKHLFGKKDYDLNVFIFEDNIRGVYSNIRQKTIDELMRI</sequence>
<dbReference type="eggNOG" id="COG2865">
    <property type="taxonomic scope" value="Bacteria"/>
</dbReference>
<dbReference type="EMBL" id="CP002046">
    <property type="protein sequence ID" value="EAP87146.1"/>
    <property type="molecule type" value="Genomic_DNA"/>
</dbReference>
<dbReference type="Pfam" id="PF04326">
    <property type="entry name" value="SLFN_AlbA_2"/>
    <property type="match status" value="1"/>
</dbReference>
<dbReference type="STRING" id="216432.CA2559_00285"/>
<dbReference type="Proteomes" id="UP000002297">
    <property type="component" value="Chromosome"/>
</dbReference>
<keyword evidence="3" id="KW-1185">Reference proteome</keyword>
<dbReference type="Gene3D" id="3.30.950.30">
    <property type="entry name" value="Schlafen, AAA domain"/>
    <property type="match status" value="1"/>
</dbReference>
<proteinExistence type="predicted"/>
<organism evidence="2 3">
    <name type="scientific">Croceibacter atlanticus (strain ATCC BAA-628 / JCM 21780 / CIP 108009 / IAM 15332 / KCTC 12090 / HTCC2559)</name>
    <dbReference type="NCBI Taxonomy" id="216432"/>
    <lineage>
        <taxon>Bacteria</taxon>
        <taxon>Pseudomonadati</taxon>
        <taxon>Bacteroidota</taxon>
        <taxon>Flavobacteriia</taxon>
        <taxon>Flavobacteriales</taxon>
        <taxon>Flavobacteriaceae</taxon>
        <taxon>Croceibacter</taxon>
    </lineage>
</organism>